<dbReference type="InterPro" id="IPR051678">
    <property type="entry name" value="AGP_Transferase"/>
</dbReference>
<proteinExistence type="predicted"/>
<dbReference type="InterPro" id="IPR002575">
    <property type="entry name" value="Aminoglycoside_PTrfase"/>
</dbReference>
<dbReference type="PANTHER" id="PTHR21310">
    <property type="entry name" value="AMINOGLYCOSIDE PHOSPHOTRANSFERASE-RELATED-RELATED"/>
    <property type="match status" value="1"/>
</dbReference>
<dbReference type="PANTHER" id="PTHR21310:SF15">
    <property type="entry name" value="AMINOGLYCOSIDE PHOSPHOTRANSFERASE DOMAIN-CONTAINING PROTEIN"/>
    <property type="match status" value="1"/>
</dbReference>
<gene>
    <name evidence="2" type="ORF">PV662_25645</name>
</gene>
<name>A0ABU4NM17_9ACTN</name>
<keyword evidence="3" id="KW-1185">Reference proteome</keyword>
<evidence type="ECO:0000313" key="3">
    <source>
        <dbReference type="Proteomes" id="UP001271274"/>
    </source>
</evidence>
<protein>
    <submittedName>
        <fullName evidence="2">Aminoglycoside phosphotransferase family protein</fullName>
    </submittedName>
</protein>
<evidence type="ECO:0000313" key="2">
    <source>
        <dbReference type="EMBL" id="MDX3703093.1"/>
    </source>
</evidence>
<organism evidence="2 3">
    <name type="scientific">Streptomyces europaeiscabiei</name>
    <dbReference type="NCBI Taxonomy" id="146819"/>
    <lineage>
        <taxon>Bacteria</taxon>
        <taxon>Bacillati</taxon>
        <taxon>Actinomycetota</taxon>
        <taxon>Actinomycetes</taxon>
        <taxon>Kitasatosporales</taxon>
        <taxon>Streptomycetaceae</taxon>
        <taxon>Streptomyces</taxon>
    </lineage>
</organism>
<dbReference type="Pfam" id="PF01636">
    <property type="entry name" value="APH"/>
    <property type="match status" value="1"/>
</dbReference>
<sequence>MRETGVDDGERARLVLAAAGLAPERLSERQPLGGGTYNTVEELRLTDGTRLILKIPPPSTTPGLAYESELLGAEAEFCRAAGTVGVPAPRVAGAALDETAPTGRHLLLTHCPGGGWDGLESAQQAALRRELGGLVARLHEVTGPGFGYPSGTFGPLTADWRTAFTAIYDGVLADARRFRAWLPLPVDEVARTAKAAYDALDEVTVPRLVHFDLWQGNILVERGESPRVGGLIDGERMFWGDPVADFVSLSLLGDIRQDADFLTGYQEAGGSIEFTPSVRRRYALYRSYLYLIMLVEVVPRALDDEQVAWRREAVAPQLKAALAELCAPS</sequence>
<dbReference type="Gene3D" id="3.90.1200.10">
    <property type="match status" value="1"/>
</dbReference>
<comment type="caution">
    <text evidence="2">The sequence shown here is derived from an EMBL/GenBank/DDBJ whole genome shotgun (WGS) entry which is preliminary data.</text>
</comment>
<accession>A0ABU4NM17</accession>
<dbReference type="RefSeq" id="WP_319062761.1">
    <property type="nucleotide sequence ID" value="NZ_JARAYT010000011.1"/>
</dbReference>
<reference evidence="2 3" key="1">
    <citation type="journal article" date="2023" name="Microb. Genom.">
        <title>Mesoterricola silvestris gen. nov., sp. nov., Mesoterricola sediminis sp. nov., Geothrix oryzae sp. nov., Geothrix edaphica sp. nov., Geothrix rubra sp. nov., and Geothrix limicola sp. nov., six novel members of Acidobacteriota isolated from soils.</title>
        <authorList>
            <person name="Weisberg A.J."/>
            <person name="Pearce E."/>
            <person name="Kramer C.G."/>
            <person name="Chang J.H."/>
            <person name="Clarke C.R."/>
        </authorList>
    </citation>
    <scope>NUCLEOTIDE SEQUENCE [LARGE SCALE GENOMIC DNA]</scope>
    <source>
        <strain evidence="2 3">ID09-01A</strain>
    </source>
</reference>
<evidence type="ECO:0000259" key="1">
    <source>
        <dbReference type="Pfam" id="PF01636"/>
    </source>
</evidence>
<dbReference type="EMBL" id="JARAYU010000009">
    <property type="protein sequence ID" value="MDX3703093.1"/>
    <property type="molecule type" value="Genomic_DNA"/>
</dbReference>
<dbReference type="InterPro" id="IPR011009">
    <property type="entry name" value="Kinase-like_dom_sf"/>
</dbReference>
<feature type="domain" description="Aminoglycoside phosphotransferase" evidence="1">
    <location>
        <begin position="30"/>
        <end position="278"/>
    </location>
</feature>
<dbReference type="SUPFAM" id="SSF56112">
    <property type="entry name" value="Protein kinase-like (PK-like)"/>
    <property type="match status" value="1"/>
</dbReference>
<dbReference type="Proteomes" id="UP001271274">
    <property type="component" value="Unassembled WGS sequence"/>
</dbReference>